<feature type="region of interest" description="Disordered" evidence="5">
    <location>
        <begin position="1"/>
        <end position="37"/>
    </location>
</feature>
<dbReference type="PROSITE" id="PS50297">
    <property type="entry name" value="ANK_REP_REGION"/>
    <property type="match status" value="2"/>
</dbReference>
<evidence type="ECO:0000256" key="2">
    <source>
        <dbReference type="ARBA" id="ARBA00023043"/>
    </source>
</evidence>
<gene>
    <name evidence="6" type="ORF">AAFF_G00246270</name>
</gene>
<accession>A0AAD7WUJ7</accession>
<dbReference type="AlphaFoldDB" id="A0AAD7WUJ7"/>
<dbReference type="Pfam" id="PF12796">
    <property type="entry name" value="Ank_2"/>
    <property type="match status" value="1"/>
</dbReference>
<keyword evidence="2 4" id="KW-0040">ANK repeat</keyword>
<dbReference type="Gene3D" id="1.25.40.20">
    <property type="entry name" value="Ankyrin repeat-containing domain"/>
    <property type="match status" value="1"/>
</dbReference>
<dbReference type="InterPro" id="IPR002110">
    <property type="entry name" value="Ankyrin_rpt"/>
</dbReference>
<name>A0AAD7WUJ7_9TELE</name>
<dbReference type="EMBL" id="JAINUG010000033">
    <property type="protein sequence ID" value="KAJ8408809.1"/>
    <property type="molecule type" value="Genomic_DNA"/>
</dbReference>
<keyword evidence="1" id="KW-0677">Repeat</keyword>
<dbReference type="PROSITE" id="PS50088">
    <property type="entry name" value="ANK_REPEAT"/>
    <property type="match status" value="2"/>
</dbReference>
<dbReference type="Proteomes" id="UP001221898">
    <property type="component" value="Unassembled WGS sequence"/>
</dbReference>
<comment type="caution">
    <text evidence="6">The sequence shown here is derived from an EMBL/GenBank/DDBJ whole genome shotgun (WGS) entry which is preliminary data.</text>
</comment>
<dbReference type="SUPFAM" id="SSF48403">
    <property type="entry name" value="Ankyrin repeat"/>
    <property type="match status" value="1"/>
</dbReference>
<comment type="similarity">
    <text evidence="3">Belongs to the SOWAH family.</text>
</comment>
<evidence type="ECO:0000256" key="3">
    <source>
        <dbReference type="ARBA" id="ARBA00038122"/>
    </source>
</evidence>
<evidence type="ECO:0000256" key="4">
    <source>
        <dbReference type="PROSITE-ProRule" id="PRU00023"/>
    </source>
</evidence>
<feature type="repeat" description="ANK" evidence="4">
    <location>
        <begin position="148"/>
        <end position="181"/>
    </location>
</feature>
<sequence length="213" mass="24010">MPPPPRQINPEVPELKVKPSGTLNEDQDLEKSPRTKRRLFEEVLTPSSPHPRRAFKNAKPVDEPKYSATVPLESTEHEWLVKSATGHWSQVHGLLLQDAELAQKKDFMSGFTALHWAAKSGNSKMVRTIIDLCQRDHDDYDVNTKSHGGYTALHIAAIHNREEVMALLVQDYDANKNVRDNNGKKPYHYLQEGVSAEVRELLDEAVALAMGVE</sequence>
<evidence type="ECO:0000256" key="1">
    <source>
        <dbReference type="ARBA" id="ARBA00022737"/>
    </source>
</evidence>
<evidence type="ECO:0000313" key="6">
    <source>
        <dbReference type="EMBL" id="KAJ8408809.1"/>
    </source>
</evidence>
<protein>
    <submittedName>
        <fullName evidence="6">Uncharacterized protein</fullName>
    </submittedName>
</protein>
<keyword evidence="7" id="KW-1185">Reference proteome</keyword>
<dbReference type="PANTHER" id="PTHR14491:SF2">
    <property type="entry name" value="ANKYRIN REPEAT DOMAIN-CONTAINING PROTEIN SOWAHA"/>
    <property type="match status" value="1"/>
</dbReference>
<dbReference type="PANTHER" id="PTHR14491">
    <property type="entry name" value="SOSONDOWAH, ISOFORM G"/>
    <property type="match status" value="1"/>
</dbReference>
<evidence type="ECO:0000313" key="7">
    <source>
        <dbReference type="Proteomes" id="UP001221898"/>
    </source>
</evidence>
<evidence type="ECO:0000256" key="5">
    <source>
        <dbReference type="SAM" id="MobiDB-lite"/>
    </source>
</evidence>
<dbReference type="SMART" id="SM00248">
    <property type="entry name" value="ANK"/>
    <property type="match status" value="2"/>
</dbReference>
<dbReference type="InterPro" id="IPR036770">
    <property type="entry name" value="Ankyrin_rpt-contain_sf"/>
</dbReference>
<feature type="repeat" description="ANK" evidence="4">
    <location>
        <begin position="109"/>
        <end position="131"/>
    </location>
</feature>
<reference evidence="6" key="1">
    <citation type="journal article" date="2023" name="Science">
        <title>Genome structures resolve the early diversification of teleost fishes.</title>
        <authorList>
            <person name="Parey E."/>
            <person name="Louis A."/>
            <person name="Montfort J."/>
            <person name="Bouchez O."/>
            <person name="Roques C."/>
            <person name="Iampietro C."/>
            <person name="Lluch J."/>
            <person name="Castinel A."/>
            <person name="Donnadieu C."/>
            <person name="Desvignes T."/>
            <person name="Floi Bucao C."/>
            <person name="Jouanno E."/>
            <person name="Wen M."/>
            <person name="Mejri S."/>
            <person name="Dirks R."/>
            <person name="Jansen H."/>
            <person name="Henkel C."/>
            <person name="Chen W.J."/>
            <person name="Zahm M."/>
            <person name="Cabau C."/>
            <person name="Klopp C."/>
            <person name="Thompson A.W."/>
            <person name="Robinson-Rechavi M."/>
            <person name="Braasch I."/>
            <person name="Lecointre G."/>
            <person name="Bobe J."/>
            <person name="Postlethwait J.H."/>
            <person name="Berthelot C."/>
            <person name="Roest Crollius H."/>
            <person name="Guiguen Y."/>
        </authorList>
    </citation>
    <scope>NUCLEOTIDE SEQUENCE</scope>
    <source>
        <strain evidence="6">NC1722</strain>
    </source>
</reference>
<proteinExistence type="inferred from homology"/>
<organism evidence="6 7">
    <name type="scientific">Aldrovandia affinis</name>
    <dbReference type="NCBI Taxonomy" id="143900"/>
    <lineage>
        <taxon>Eukaryota</taxon>
        <taxon>Metazoa</taxon>
        <taxon>Chordata</taxon>
        <taxon>Craniata</taxon>
        <taxon>Vertebrata</taxon>
        <taxon>Euteleostomi</taxon>
        <taxon>Actinopterygii</taxon>
        <taxon>Neopterygii</taxon>
        <taxon>Teleostei</taxon>
        <taxon>Notacanthiformes</taxon>
        <taxon>Halosauridae</taxon>
        <taxon>Aldrovandia</taxon>
    </lineage>
</organism>